<dbReference type="SMART" id="SM00462">
    <property type="entry name" value="PTB"/>
    <property type="match status" value="1"/>
</dbReference>
<comment type="caution">
    <text evidence="3">The sequence shown here is derived from an EMBL/GenBank/DDBJ whole genome shotgun (WGS) entry which is preliminary data.</text>
</comment>
<feature type="region of interest" description="Disordered" evidence="1">
    <location>
        <begin position="13"/>
        <end position="35"/>
    </location>
</feature>
<evidence type="ECO:0000313" key="4">
    <source>
        <dbReference type="Proteomes" id="UP000194236"/>
    </source>
</evidence>
<feature type="compositionally biased region" description="Low complexity" evidence="1">
    <location>
        <begin position="16"/>
        <end position="35"/>
    </location>
</feature>
<dbReference type="SUPFAM" id="SSF50729">
    <property type="entry name" value="PH domain-like"/>
    <property type="match status" value="1"/>
</dbReference>
<feature type="region of interest" description="Disordered" evidence="1">
    <location>
        <begin position="546"/>
        <end position="573"/>
    </location>
</feature>
<dbReference type="Proteomes" id="UP000194236">
    <property type="component" value="Unassembled WGS sequence"/>
</dbReference>
<evidence type="ECO:0000259" key="2">
    <source>
        <dbReference type="SMART" id="SM00462"/>
    </source>
</evidence>
<sequence>MARANVSNLLTQLGITSPSSGSSTTSPSLSPSSSSSSMAASATAAKVPVVPCSSLPASSGHVTDKGQVIEMTDMAEYRRSVISSYNVRFIGSIALRRRHTYPMLNWILTDLLYQSKCVGMDLSACITNCLMKENENERTEGFRRLKQQLSQDGDQSKNGLLVRMDMILANTSEGNSYMFQMCNPADGQCLLRHKFSRIFLLGKYCRQPSHFYYIYKSDEDVVNAVPNIYLFQAVNQFQQSEICMKFNELRCKLKSSIDTTKGNKSANYSNDTNSSYNPLFDLNNQQLNINNNCFEVRHIGSVVITQKRSTPSMIDQVAAKLHREIDHPSDSDSTLASDRSAESAASTTNATSNKPTVITTTGCARRQYRKNRFIVQVIEESNESNEPGCQSPTPTLLPQSTETDSKDSKPDANVSKQGPNKTMLFIIGTMDICLISTVNHRQVYSKVFANISHCLQGLKHADHFGIIVREPYIPPSCLDFTSMSQQSTTTTACQKGSSSNEAKTTENYVLHIFQCESESISNDLLCSLRQSFNNAYRHQQATAARATAAINSKDNSPSSAAGSQENLSAPSGSNTVNNTQYCSNCPMNWFHQLCLDIYGLDDVKIFAMLLHRIRHGSSENRWREYHNVFEYLQLDRLEQRVDLLIIMLKARVERMQRYHEIRDGKCRMDMISLYEQIEQYDPVLLQYQQQKSTLSLNRLEGLRLMARSSISNTFDAFRKVNEFFLVFVYLINTNVLSIAKSTITIQ</sequence>
<name>A0A1Y3B6X2_EURMA</name>
<keyword evidence="4" id="KW-1185">Reference proteome</keyword>
<dbReference type="EMBL" id="MUJZ01044125">
    <property type="protein sequence ID" value="OTF75015.1"/>
    <property type="molecule type" value="Genomic_DNA"/>
</dbReference>
<reference evidence="3 4" key="1">
    <citation type="submission" date="2017-03" db="EMBL/GenBank/DDBJ databases">
        <title>Genome Survey of Euroglyphus maynei.</title>
        <authorList>
            <person name="Arlian L.G."/>
            <person name="Morgan M.S."/>
            <person name="Rider S.D."/>
        </authorList>
    </citation>
    <scope>NUCLEOTIDE SEQUENCE [LARGE SCALE GENOMIC DNA]</scope>
    <source>
        <strain evidence="3">Arlian Lab</strain>
        <tissue evidence="3">Whole body</tissue>
    </source>
</reference>
<dbReference type="InterPro" id="IPR011993">
    <property type="entry name" value="PH-like_dom_sf"/>
</dbReference>
<evidence type="ECO:0000256" key="1">
    <source>
        <dbReference type="SAM" id="MobiDB-lite"/>
    </source>
</evidence>
<dbReference type="InterPro" id="IPR006020">
    <property type="entry name" value="PTB/PI_dom"/>
</dbReference>
<feature type="domain" description="PID" evidence="2">
    <location>
        <begin position="289"/>
        <end position="545"/>
    </location>
</feature>
<organism evidence="3 4">
    <name type="scientific">Euroglyphus maynei</name>
    <name type="common">Mayne's house dust mite</name>
    <dbReference type="NCBI Taxonomy" id="6958"/>
    <lineage>
        <taxon>Eukaryota</taxon>
        <taxon>Metazoa</taxon>
        <taxon>Ecdysozoa</taxon>
        <taxon>Arthropoda</taxon>
        <taxon>Chelicerata</taxon>
        <taxon>Arachnida</taxon>
        <taxon>Acari</taxon>
        <taxon>Acariformes</taxon>
        <taxon>Sarcoptiformes</taxon>
        <taxon>Astigmata</taxon>
        <taxon>Psoroptidia</taxon>
        <taxon>Analgoidea</taxon>
        <taxon>Pyroglyphidae</taxon>
        <taxon>Pyroglyphinae</taxon>
        <taxon>Euroglyphus</taxon>
    </lineage>
</organism>
<dbReference type="AlphaFoldDB" id="A0A1Y3B6X2"/>
<gene>
    <name evidence="3" type="ORF">BLA29_002620</name>
</gene>
<accession>A0A1Y3B6X2</accession>
<feature type="compositionally biased region" description="Low complexity" evidence="1">
    <location>
        <begin position="342"/>
        <end position="353"/>
    </location>
</feature>
<dbReference type="Gene3D" id="2.30.29.30">
    <property type="entry name" value="Pleckstrin-homology domain (PH domain)/Phosphotyrosine-binding domain (PTB)"/>
    <property type="match status" value="1"/>
</dbReference>
<evidence type="ECO:0000313" key="3">
    <source>
        <dbReference type="EMBL" id="OTF75015.1"/>
    </source>
</evidence>
<dbReference type="OrthoDB" id="295078at2759"/>
<feature type="region of interest" description="Disordered" evidence="1">
    <location>
        <begin position="380"/>
        <end position="418"/>
    </location>
</feature>
<protein>
    <submittedName>
        <fullName evidence="3">TBC1 domain containing protein</fullName>
    </submittedName>
</protein>
<proteinExistence type="predicted"/>
<feature type="compositionally biased region" description="Polar residues" evidence="1">
    <location>
        <begin position="550"/>
        <end position="573"/>
    </location>
</feature>
<feature type="region of interest" description="Disordered" evidence="1">
    <location>
        <begin position="325"/>
        <end position="358"/>
    </location>
</feature>
<feature type="compositionally biased region" description="Polar residues" evidence="1">
    <location>
        <begin position="384"/>
        <end position="402"/>
    </location>
</feature>